<dbReference type="GO" id="GO:0005737">
    <property type="term" value="C:cytoplasm"/>
    <property type="evidence" value="ECO:0007669"/>
    <property type="project" value="UniProtKB-SubCell"/>
</dbReference>
<evidence type="ECO:0000313" key="6">
    <source>
        <dbReference type="EMBL" id="HIU27601.1"/>
    </source>
</evidence>
<evidence type="ECO:0000259" key="5">
    <source>
        <dbReference type="Pfam" id="PF08245"/>
    </source>
</evidence>
<dbReference type="SUPFAM" id="SSF53623">
    <property type="entry name" value="MurD-like peptide ligases, catalytic domain"/>
    <property type="match status" value="1"/>
</dbReference>
<dbReference type="InterPro" id="IPR036565">
    <property type="entry name" value="Mur-like_cat_sf"/>
</dbReference>
<dbReference type="InterPro" id="IPR036615">
    <property type="entry name" value="Mur_ligase_C_dom_sf"/>
</dbReference>
<comment type="caution">
    <text evidence="6">The sequence shown here is derived from an EMBL/GenBank/DDBJ whole genome shotgun (WGS) entry which is preliminary data.</text>
</comment>
<dbReference type="GO" id="GO:0051301">
    <property type="term" value="P:cell division"/>
    <property type="evidence" value="ECO:0007669"/>
    <property type="project" value="UniProtKB-KW"/>
</dbReference>
<feature type="domain" description="Mur ligase C-terminal" evidence="4">
    <location>
        <begin position="350"/>
        <end position="478"/>
    </location>
</feature>
<dbReference type="GO" id="GO:0005524">
    <property type="term" value="F:ATP binding"/>
    <property type="evidence" value="ECO:0007669"/>
    <property type="project" value="InterPro"/>
</dbReference>
<dbReference type="EMBL" id="DVMO01000062">
    <property type="protein sequence ID" value="HIU27601.1"/>
    <property type="molecule type" value="Genomic_DNA"/>
</dbReference>
<dbReference type="NCBIfam" id="TIGR01085">
    <property type="entry name" value="murE"/>
    <property type="match status" value="1"/>
</dbReference>
<dbReference type="Gene3D" id="3.40.1390.10">
    <property type="entry name" value="MurE/MurF, N-terminal domain"/>
    <property type="match status" value="1"/>
</dbReference>
<evidence type="ECO:0000259" key="4">
    <source>
        <dbReference type="Pfam" id="PF02875"/>
    </source>
</evidence>
<reference evidence="6" key="1">
    <citation type="submission" date="2020-10" db="EMBL/GenBank/DDBJ databases">
        <authorList>
            <person name="Gilroy R."/>
        </authorList>
    </citation>
    <scope>NUCLEOTIDE SEQUENCE</scope>
    <source>
        <strain evidence="6">11300</strain>
    </source>
</reference>
<protein>
    <submittedName>
        <fullName evidence="6">UDP-N-acetylmuramoyl-L-alanyl-D-glutamate--2, 6-diaminopimelate ligase</fullName>
    </submittedName>
</protein>
<accession>A0A9D1I3B6</accession>
<dbReference type="GO" id="GO:0008360">
    <property type="term" value="P:regulation of cell shape"/>
    <property type="evidence" value="ECO:0007669"/>
    <property type="project" value="UniProtKB-KW"/>
</dbReference>
<keyword evidence="3" id="KW-0961">Cell wall biogenesis/degradation</keyword>
<dbReference type="InterPro" id="IPR013221">
    <property type="entry name" value="Mur_ligase_cen"/>
</dbReference>
<dbReference type="GO" id="GO:0016881">
    <property type="term" value="F:acid-amino acid ligase activity"/>
    <property type="evidence" value="ECO:0007669"/>
    <property type="project" value="InterPro"/>
</dbReference>
<keyword evidence="3" id="KW-0131">Cell cycle</keyword>
<dbReference type="PANTHER" id="PTHR23135:SF4">
    <property type="entry name" value="UDP-N-ACETYLMURAMOYL-L-ALANYL-D-GLUTAMATE--2,6-DIAMINOPIMELATE LIGASE MURE HOMOLOG, CHLOROPLASTIC"/>
    <property type="match status" value="1"/>
</dbReference>
<dbReference type="Proteomes" id="UP000824091">
    <property type="component" value="Unassembled WGS sequence"/>
</dbReference>
<dbReference type="GO" id="GO:0009252">
    <property type="term" value="P:peptidoglycan biosynthetic process"/>
    <property type="evidence" value="ECO:0007669"/>
    <property type="project" value="UniProtKB-KW"/>
</dbReference>
<evidence type="ECO:0000256" key="3">
    <source>
        <dbReference type="RuleBase" id="RU004135"/>
    </source>
</evidence>
<reference evidence="6" key="2">
    <citation type="journal article" date="2021" name="PeerJ">
        <title>Extensive microbial diversity within the chicken gut microbiome revealed by metagenomics and culture.</title>
        <authorList>
            <person name="Gilroy R."/>
            <person name="Ravi A."/>
            <person name="Getino M."/>
            <person name="Pursley I."/>
            <person name="Horton D.L."/>
            <person name="Alikhan N.F."/>
            <person name="Baker D."/>
            <person name="Gharbi K."/>
            <person name="Hall N."/>
            <person name="Watson M."/>
            <person name="Adriaenssens E.M."/>
            <person name="Foster-Nyarko E."/>
            <person name="Jarju S."/>
            <person name="Secka A."/>
            <person name="Antonio M."/>
            <person name="Oren A."/>
            <person name="Chaudhuri R.R."/>
            <person name="La Ragione R."/>
            <person name="Hildebrand F."/>
            <person name="Pallen M.J."/>
        </authorList>
    </citation>
    <scope>NUCLEOTIDE SEQUENCE</scope>
    <source>
        <strain evidence="6">11300</strain>
    </source>
</reference>
<evidence type="ECO:0000256" key="1">
    <source>
        <dbReference type="ARBA" id="ARBA00004752"/>
    </source>
</evidence>
<keyword evidence="6" id="KW-0436">Ligase</keyword>
<sequence>MKIKGINEYISVLESNGIIACTDLAGTDGTAPVRYISYNSMDVEEGTLFICKGANFRPQYLDDAIEKGAFCYVAENEIKKDFPHIIVSDMRKAMSEIGRLYYDAIWNDKLQMVGLTGTKGKSTTATFIKSIIDDYCADKGEKEAGFISGIYNYNGDRKVKAKKMTTPETLQLHKLLAQCAQNGCRYLVMETSSQALKYERTEALDYSVAVFLNISEDHISDREHPDIEDYFQSKLKIFDQCRTGCVNLDTDPRYLDRVLERARARCSKVITFTTRESMKEKADLYGYDISSTPSTVEFRLKYGQETEKIKVSIGGSYNASNALAAIAAALALDIPMKYIRSGLAHVKVAGRMELYHMNHKDVDVIVDYAHNKLSYMTLFENIRKLYPDRKILLVFGCHGDKAYNRRKDLGQLANIYADKIILTEQDPGTESVDDICDQVRRYIDDDKLLAVITDRGEAIAQACRVIEDGWVMVIAGNGADGYQKRGLSYVELPTDGERVQEYISKHDRQTL</sequence>
<evidence type="ECO:0000256" key="2">
    <source>
        <dbReference type="ARBA" id="ARBA00005898"/>
    </source>
</evidence>
<dbReference type="InterPro" id="IPR035911">
    <property type="entry name" value="MurE/MurF_N"/>
</dbReference>
<dbReference type="SUPFAM" id="SSF53244">
    <property type="entry name" value="MurD-like peptide ligases, peptide-binding domain"/>
    <property type="match status" value="1"/>
</dbReference>
<dbReference type="Pfam" id="PF02875">
    <property type="entry name" value="Mur_ligase_C"/>
    <property type="match status" value="1"/>
</dbReference>
<comment type="similarity">
    <text evidence="2">Belongs to the MurCDEF family. MurE subfamily.</text>
</comment>
<dbReference type="Pfam" id="PF08245">
    <property type="entry name" value="Mur_ligase_M"/>
    <property type="match status" value="1"/>
</dbReference>
<keyword evidence="3" id="KW-0132">Cell division</keyword>
<dbReference type="InterPro" id="IPR005761">
    <property type="entry name" value="UDP-N-AcMur-Glu-dNH2Pim_ligase"/>
</dbReference>
<comment type="pathway">
    <text evidence="1 3">Cell wall biogenesis; peptidoglycan biosynthesis.</text>
</comment>
<feature type="domain" description="Mur ligase central" evidence="5">
    <location>
        <begin position="116"/>
        <end position="329"/>
    </location>
</feature>
<name>A0A9D1I3B6_9FIRM</name>
<organism evidence="6 7">
    <name type="scientific">Candidatus Fimisoma avicola</name>
    <dbReference type="NCBI Taxonomy" id="2840826"/>
    <lineage>
        <taxon>Bacteria</taxon>
        <taxon>Bacillati</taxon>
        <taxon>Bacillota</taxon>
        <taxon>Clostridia</taxon>
        <taxon>Eubacteriales</taxon>
        <taxon>Candidatus Fimisoma</taxon>
    </lineage>
</organism>
<proteinExistence type="inferred from homology"/>
<keyword evidence="3" id="KW-0133">Cell shape</keyword>
<dbReference type="AlphaFoldDB" id="A0A9D1I3B6"/>
<dbReference type="SUPFAM" id="SSF63418">
    <property type="entry name" value="MurE/MurF N-terminal domain"/>
    <property type="match status" value="1"/>
</dbReference>
<dbReference type="PANTHER" id="PTHR23135">
    <property type="entry name" value="MUR LIGASE FAMILY MEMBER"/>
    <property type="match status" value="1"/>
</dbReference>
<keyword evidence="3" id="KW-0573">Peptidoglycan synthesis</keyword>
<comment type="subcellular location">
    <subcellularLocation>
        <location evidence="3">Cytoplasm</location>
    </subcellularLocation>
</comment>
<dbReference type="Gene3D" id="3.90.190.20">
    <property type="entry name" value="Mur ligase, C-terminal domain"/>
    <property type="match status" value="1"/>
</dbReference>
<evidence type="ECO:0000313" key="7">
    <source>
        <dbReference type="Proteomes" id="UP000824091"/>
    </source>
</evidence>
<gene>
    <name evidence="6" type="ORF">IAD16_04430</name>
</gene>
<dbReference type="Gene3D" id="3.40.1190.10">
    <property type="entry name" value="Mur-like, catalytic domain"/>
    <property type="match status" value="1"/>
</dbReference>
<dbReference type="GO" id="GO:0071555">
    <property type="term" value="P:cell wall organization"/>
    <property type="evidence" value="ECO:0007669"/>
    <property type="project" value="UniProtKB-KW"/>
</dbReference>
<dbReference type="InterPro" id="IPR004101">
    <property type="entry name" value="Mur_ligase_C"/>
</dbReference>